<organism evidence="3 4">
    <name type="scientific">Bursaphelenchus okinawaensis</name>
    <dbReference type="NCBI Taxonomy" id="465554"/>
    <lineage>
        <taxon>Eukaryota</taxon>
        <taxon>Metazoa</taxon>
        <taxon>Ecdysozoa</taxon>
        <taxon>Nematoda</taxon>
        <taxon>Chromadorea</taxon>
        <taxon>Rhabditida</taxon>
        <taxon>Tylenchina</taxon>
        <taxon>Tylenchomorpha</taxon>
        <taxon>Aphelenchoidea</taxon>
        <taxon>Aphelenchoididae</taxon>
        <taxon>Bursaphelenchus</taxon>
    </lineage>
</organism>
<sequence length="106" mass="12158">MVKQAHDDNVQKLYKNHNDTLSWHPLCSTCKNLFESLRKELTDVIGLTKEKLAAKIRSICKSLSGTLMDKVCKEISKKAVDMLYDLIKDVDKKIDPQDCCETIHFC</sequence>
<protein>
    <recommendedName>
        <fullName evidence="2">Saposin B-type domain-containing protein</fullName>
    </recommendedName>
</protein>
<evidence type="ECO:0000313" key="4">
    <source>
        <dbReference type="Proteomes" id="UP000614601"/>
    </source>
</evidence>
<dbReference type="SMART" id="SM00741">
    <property type="entry name" value="SapB"/>
    <property type="match status" value="1"/>
</dbReference>
<gene>
    <name evidence="3" type="ORF">BOKJ2_LOCUS9784</name>
</gene>
<accession>A0A811L3D5</accession>
<dbReference type="InterPro" id="IPR008139">
    <property type="entry name" value="SaposinB_dom"/>
</dbReference>
<dbReference type="Proteomes" id="UP000783686">
    <property type="component" value="Unassembled WGS sequence"/>
</dbReference>
<dbReference type="SUPFAM" id="SSF47862">
    <property type="entry name" value="Saposin"/>
    <property type="match status" value="1"/>
</dbReference>
<dbReference type="EMBL" id="CAJFDH010000005">
    <property type="protein sequence ID" value="CAD5222719.1"/>
    <property type="molecule type" value="Genomic_DNA"/>
</dbReference>
<comment type="caution">
    <text evidence="3">The sequence shown here is derived from an EMBL/GenBank/DDBJ whole genome shotgun (WGS) entry which is preliminary data.</text>
</comment>
<dbReference type="OrthoDB" id="10381618at2759"/>
<dbReference type="Gene3D" id="1.10.225.10">
    <property type="entry name" value="Saposin-like"/>
    <property type="match status" value="1"/>
</dbReference>
<dbReference type="PROSITE" id="PS50015">
    <property type="entry name" value="SAP_B"/>
    <property type="match status" value="1"/>
</dbReference>
<evidence type="ECO:0000256" key="1">
    <source>
        <dbReference type="ARBA" id="ARBA00023157"/>
    </source>
</evidence>
<keyword evidence="1" id="KW-1015">Disulfide bond</keyword>
<reference evidence="3" key="1">
    <citation type="submission" date="2020-09" db="EMBL/GenBank/DDBJ databases">
        <authorList>
            <person name="Kikuchi T."/>
        </authorList>
    </citation>
    <scope>NUCLEOTIDE SEQUENCE</scope>
    <source>
        <strain evidence="3">SH1</strain>
    </source>
</reference>
<evidence type="ECO:0000313" key="3">
    <source>
        <dbReference type="EMBL" id="CAD5222719.1"/>
    </source>
</evidence>
<name>A0A811L3D5_9BILA</name>
<dbReference type="InterPro" id="IPR011001">
    <property type="entry name" value="Saposin-like"/>
</dbReference>
<proteinExistence type="predicted"/>
<keyword evidence="4" id="KW-1185">Reference proteome</keyword>
<dbReference type="Proteomes" id="UP000614601">
    <property type="component" value="Unassembled WGS sequence"/>
</dbReference>
<evidence type="ECO:0000259" key="2">
    <source>
        <dbReference type="PROSITE" id="PS50015"/>
    </source>
</evidence>
<feature type="domain" description="Saposin B-type" evidence="2">
    <location>
        <begin position="23"/>
        <end position="106"/>
    </location>
</feature>
<dbReference type="EMBL" id="CAJFCW020000005">
    <property type="protein sequence ID" value="CAG9116710.1"/>
    <property type="molecule type" value="Genomic_DNA"/>
</dbReference>
<dbReference type="AlphaFoldDB" id="A0A811L3D5"/>